<dbReference type="AlphaFoldDB" id="A0AAV2GRE1"/>
<reference evidence="1 2" key="1">
    <citation type="submission" date="2024-04" db="EMBL/GenBank/DDBJ databases">
        <authorList>
            <person name="Fracassetti M."/>
        </authorList>
    </citation>
    <scope>NUCLEOTIDE SEQUENCE [LARGE SCALE GENOMIC DNA]</scope>
</reference>
<sequence length="142" mass="16003">MIGKHKRHHRRHHENLRFESNTWNPEESGLNLEDFRPLRFSPSSSPSSSARLPSAIQNPPIVSYRPLPFIVAVLFYPREALQGAVDANSDSKSTICLPSPRSLISRSRPSPRNIHLFPYSSTSKDGLVRSTSLGRRGCLWEG</sequence>
<dbReference type="Proteomes" id="UP001497516">
    <property type="component" value="Chromosome 9"/>
</dbReference>
<evidence type="ECO:0000313" key="2">
    <source>
        <dbReference type="Proteomes" id="UP001497516"/>
    </source>
</evidence>
<proteinExistence type="predicted"/>
<dbReference type="EMBL" id="OZ034822">
    <property type="protein sequence ID" value="CAL1412837.1"/>
    <property type="molecule type" value="Genomic_DNA"/>
</dbReference>
<gene>
    <name evidence="1" type="ORF">LTRI10_LOCUS52101</name>
</gene>
<keyword evidence="2" id="KW-1185">Reference proteome</keyword>
<protein>
    <submittedName>
        <fullName evidence="1">Uncharacterized protein</fullName>
    </submittedName>
</protein>
<evidence type="ECO:0000313" key="1">
    <source>
        <dbReference type="EMBL" id="CAL1412837.1"/>
    </source>
</evidence>
<name>A0AAV2GRE1_9ROSI</name>
<organism evidence="1 2">
    <name type="scientific">Linum trigynum</name>
    <dbReference type="NCBI Taxonomy" id="586398"/>
    <lineage>
        <taxon>Eukaryota</taxon>
        <taxon>Viridiplantae</taxon>
        <taxon>Streptophyta</taxon>
        <taxon>Embryophyta</taxon>
        <taxon>Tracheophyta</taxon>
        <taxon>Spermatophyta</taxon>
        <taxon>Magnoliopsida</taxon>
        <taxon>eudicotyledons</taxon>
        <taxon>Gunneridae</taxon>
        <taxon>Pentapetalae</taxon>
        <taxon>rosids</taxon>
        <taxon>fabids</taxon>
        <taxon>Malpighiales</taxon>
        <taxon>Linaceae</taxon>
        <taxon>Linum</taxon>
    </lineage>
</organism>
<accession>A0AAV2GRE1</accession>